<dbReference type="InterPro" id="IPR036291">
    <property type="entry name" value="NAD(P)-bd_dom_sf"/>
</dbReference>
<feature type="binding site" evidence="7">
    <location>
        <position position="213"/>
    </location>
    <ligand>
        <name>substrate</name>
    </ligand>
</feature>
<evidence type="ECO:0000256" key="6">
    <source>
        <dbReference type="ARBA" id="ARBA00034527"/>
    </source>
</evidence>
<evidence type="ECO:0000256" key="2">
    <source>
        <dbReference type="ARBA" id="ARBA00007122"/>
    </source>
</evidence>
<feature type="binding site" evidence="8">
    <location>
        <position position="406"/>
    </location>
    <ligand>
        <name>NAD(+)</name>
        <dbReference type="ChEBI" id="CHEBI:57540"/>
    </ligand>
</feature>
<dbReference type="SUPFAM" id="SSF51735">
    <property type="entry name" value="NAD(P)-binding Rossmann-fold domains"/>
    <property type="match status" value="1"/>
</dbReference>
<comment type="similarity">
    <text evidence="2 10">Belongs to the adenosylhomocysteinase family.</text>
</comment>
<dbReference type="GO" id="GO:0005829">
    <property type="term" value="C:cytosol"/>
    <property type="evidence" value="ECO:0007669"/>
    <property type="project" value="TreeGrafter"/>
</dbReference>
<evidence type="ECO:0000256" key="8">
    <source>
        <dbReference type="PIRSR" id="PIRSR001109-2"/>
    </source>
</evidence>
<evidence type="ECO:0000256" key="10">
    <source>
        <dbReference type="RuleBase" id="RU004166"/>
    </source>
</evidence>
<feature type="domain" description="S-adenosyl-L-homocysteine hydrolase NAD binding" evidence="11">
    <location>
        <begin position="248"/>
        <end position="412"/>
    </location>
</feature>
<dbReference type="InterPro" id="IPR015878">
    <property type="entry name" value="Ado_hCys_hydrolase_NAD-bd"/>
</dbReference>
<dbReference type="PROSITE" id="PS00739">
    <property type="entry name" value="ADOHCYASE_2"/>
    <property type="match status" value="1"/>
</dbReference>
<dbReference type="Pfam" id="PF00670">
    <property type="entry name" value="AdoHcyase_NAD"/>
    <property type="match status" value="1"/>
</dbReference>
<name>A0A7J6QVI0_PEROL</name>
<dbReference type="InterPro" id="IPR020082">
    <property type="entry name" value="S-Ado-L-homoCys_hydrolase_CS"/>
</dbReference>
<dbReference type="Proteomes" id="UP000574390">
    <property type="component" value="Unassembled WGS sequence"/>
</dbReference>
<dbReference type="NCBIfam" id="NF004005">
    <property type="entry name" value="PRK05476.2-3"/>
    <property type="match status" value="1"/>
</dbReference>
<gene>
    <name evidence="12" type="ORF">FOZ62_023857</name>
</gene>
<feature type="binding site" evidence="7">
    <location>
        <position position="247"/>
    </location>
    <ligand>
        <name>substrate</name>
    </ligand>
</feature>
<dbReference type="NCBIfam" id="TIGR00936">
    <property type="entry name" value="ahcY"/>
    <property type="match status" value="1"/>
</dbReference>
<dbReference type="EC" id="3.13.2.1" evidence="6 9"/>
<dbReference type="EMBL" id="JABANM010026760">
    <property type="protein sequence ID" value="KAF4712455.1"/>
    <property type="molecule type" value="Genomic_DNA"/>
</dbReference>
<evidence type="ECO:0000256" key="1">
    <source>
        <dbReference type="ARBA" id="ARBA00005195"/>
    </source>
</evidence>
<dbReference type="PANTHER" id="PTHR23420">
    <property type="entry name" value="ADENOSYLHOMOCYSTEINASE"/>
    <property type="match status" value="1"/>
</dbReference>
<dbReference type="InterPro" id="IPR000043">
    <property type="entry name" value="Adenosylhomocysteinase-like"/>
</dbReference>
<dbReference type="FunFam" id="3.40.50.720:FF:000004">
    <property type="entry name" value="Adenosylhomocysteinase"/>
    <property type="match status" value="1"/>
</dbReference>
<feature type="binding site" evidence="8">
    <location>
        <position position="413"/>
    </location>
    <ligand>
        <name>NAD(+)</name>
        <dbReference type="ChEBI" id="CHEBI:57540"/>
    </ligand>
</feature>
<dbReference type="SMART" id="SM00996">
    <property type="entry name" value="AdoHcyase"/>
    <property type="match status" value="1"/>
</dbReference>
<comment type="caution">
    <text evidence="12">The sequence shown here is derived from an EMBL/GenBank/DDBJ whole genome shotgun (WGS) entry which is preliminary data.</text>
</comment>
<evidence type="ECO:0000313" key="13">
    <source>
        <dbReference type="Proteomes" id="UP000574390"/>
    </source>
</evidence>
<dbReference type="Gene3D" id="3.40.50.720">
    <property type="entry name" value="NAD(P)-binding Rossmann-like Domain"/>
    <property type="match status" value="1"/>
</dbReference>
<dbReference type="SMART" id="SM00997">
    <property type="entry name" value="AdoHcyase_NAD"/>
    <property type="match status" value="1"/>
</dbReference>
<dbReference type="PANTHER" id="PTHR23420:SF0">
    <property type="entry name" value="ADENOSYLHOMOCYSTEINASE"/>
    <property type="match status" value="1"/>
</dbReference>
<sequence>MCFWFVGFVIFHQFSPMTDYKVADIGEAEFGRKEITLAEVEMPGLMASRKEFGPRKPLAGANITGSLHMTVQTAVLIETLKELGANIRWCSCNIYSTQDHAAAAIAKAGSANVYAWKGETLEEYWWCTEQALTWPNADGPDLIVDDGGDATLLIHEGVKAEKAYKESKVMPNPDAETNAEFKCVLTILKQTIERGEVDKWTKMAAKIIGVSEETTTGVHRLNSMAAAGTLLFPAINVNDCVTKSKFDNVYGCRHSLPDGIMRATDVMIGGKTVFVAGYGDVGKGCAVAMKGCGAKVLVGEIDPICALQACMEGLTVTTLEDAISKYNADIFITATGNKDIVTLEHMKAMKNNAIVGNIGHFDNEIQMERLESCPGVTCMNIKPQVDRFEFPDGHGIIMLASGRLLNLGCATGHPSFVMSCSFTNQTLAQLELWENRDTKYTKDKRPGVTLLPKVLDEKVARLHLPSLNAKLTQLTPEQASYISVNVEGPFKEAHYRY</sequence>
<evidence type="ECO:0000256" key="4">
    <source>
        <dbReference type="ARBA" id="ARBA00022801"/>
    </source>
</evidence>
<dbReference type="PROSITE" id="PS00738">
    <property type="entry name" value="ADOHCYASE_1"/>
    <property type="match status" value="1"/>
</dbReference>
<dbReference type="InterPro" id="IPR042172">
    <property type="entry name" value="Adenosylhomocyst_ase-like_sf"/>
</dbReference>
<keyword evidence="5 8" id="KW-0520">NAD</keyword>
<dbReference type="GO" id="GO:0006730">
    <property type="term" value="P:one-carbon metabolic process"/>
    <property type="evidence" value="ECO:0007669"/>
    <property type="project" value="UniProtKB-KW"/>
</dbReference>
<feature type="binding site" evidence="8">
    <location>
        <begin position="358"/>
        <end position="360"/>
    </location>
    <ligand>
        <name>NAD(+)</name>
        <dbReference type="ChEBI" id="CHEBI:57540"/>
    </ligand>
</feature>
<evidence type="ECO:0000256" key="5">
    <source>
        <dbReference type="ARBA" id="ARBA00023027"/>
    </source>
</evidence>
<dbReference type="UniPathway" id="UPA00314">
    <property type="reaction ID" value="UER00076"/>
</dbReference>
<proteinExistence type="inferred from homology"/>
<feature type="binding site" evidence="7">
    <location>
        <position position="243"/>
    </location>
    <ligand>
        <name>substrate</name>
    </ligand>
</feature>
<keyword evidence="4 9" id="KW-0378">Hydrolase</keyword>
<feature type="binding site" evidence="8">
    <location>
        <begin position="214"/>
        <end position="216"/>
    </location>
    <ligand>
        <name>NAD(+)</name>
        <dbReference type="ChEBI" id="CHEBI:57540"/>
    </ligand>
</feature>
<feature type="binding site" evidence="7">
    <location>
        <position position="146"/>
    </location>
    <ligand>
        <name>substrate</name>
    </ligand>
</feature>
<reference evidence="12 13" key="1">
    <citation type="submission" date="2020-04" db="EMBL/GenBank/DDBJ databases">
        <title>Perkinsus olseni comparative genomics.</title>
        <authorList>
            <person name="Bogema D.R."/>
        </authorList>
    </citation>
    <scope>NUCLEOTIDE SEQUENCE [LARGE SCALE GENOMIC DNA]</scope>
    <source>
        <strain evidence="12">ATCC PRA-205</strain>
    </source>
</reference>
<evidence type="ECO:0000256" key="7">
    <source>
        <dbReference type="PIRSR" id="PIRSR001109-1"/>
    </source>
</evidence>
<dbReference type="SUPFAM" id="SSF52283">
    <property type="entry name" value="Formate/glycerate dehydrogenase catalytic domain-like"/>
    <property type="match status" value="1"/>
</dbReference>
<evidence type="ECO:0000259" key="11">
    <source>
        <dbReference type="SMART" id="SM00997"/>
    </source>
</evidence>
<keyword evidence="3 9" id="KW-0554">One-carbon metabolism</keyword>
<accession>A0A7J6QVI0</accession>
<dbReference type="PIRSF" id="PIRSF001109">
    <property type="entry name" value="Ad_hcy_hydrolase"/>
    <property type="match status" value="1"/>
</dbReference>
<dbReference type="Gene3D" id="3.40.50.1480">
    <property type="entry name" value="Adenosylhomocysteinase-like"/>
    <property type="match status" value="1"/>
</dbReference>
<comment type="cofactor">
    <cofactor evidence="8 9">
        <name>NAD(+)</name>
        <dbReference type="ChEBI" id="CHEBI:57540"/>
    </cofactor>
    <text evidence="8 9">Binds 1 NAD(+) per subunit.</text>
</comment>
<evidence type="ECO:0000256" key="9">
    <source>
        <dbReference type="RuleBase" id="RU000548"/>
    </source>
</evidence>
<feature type="binding site" evidence="8">
    <location>
        <begin position="279"/>
        <end position="284"/>
    </location>
    <ligand>
        <name>NAD(+)</name>
        <dbReference type="ChEBI" id="CHEBI:57540"/>
    </ligand>
</feature>
<comment type="catalytic activity">
    <reaction evidence="9">
        <text>S-adenosyl-L-homocysteine + H2O = L-homocysteine + adenosine</text>
        <dbReference type="Rhea" id="RHEA:21708"/>
        <dbReference type="ChEBI" id="CHEBI:15377"/>
        <dbReference type="ChEBI" id="CHEBI:16335"/>
        <dbReference type="ChEBI" id="CHEBI:57856"/>
        <dbReference type="ChEBI" id="CHEBI:58199"/>
        <dbReference type="EC" id="3.13.2.1"/>
    </reaction>
</comment>
<dbReference type="HAMAP" id="MF_00563">
    <property type="entry name" value="AdoHcyase"/>
    <property type="match status" value="1"/>
</dbReference>
<dbReference type="Pfam" id="PF05221">
    <property type="entry name" value="AdoHcyase"/>
    <property type="match status" value="1"/>
</dbReference>
<evidence type="ECO:0000256" key="3">
    <source>
        <dbReference type="ARBA" id="ARBA00022563"/>
    </source>
</evidence>
<organism evidence="12 13">
    <name type="scientific">Perkinsus olseni</name>
    <name type="common">Perkinsus atlanticus</name>
    <dbReference type="NCBI Taxonomy" id="32597"/>
    <lineage>
        <taxon>Eukaryota</taxon>
        <taxon>Sar</taxon>
        <taxon>Alveolata</taxon>
        <taxon>Perkinsozoa</taxon>
        <taxon>Perkinsea</taxon>
        <taxon>Perkinsida</taxon>
        <taxon>Perkinsidae</taxon>
        <taxon>Perkinsus</taxon>
    </lineage>
</organism>
<dbReference type="CDD" id="cd00401">
    <property type="entry name" value="SAHH"/>
    <property type="match status" value="1"/>
</dbReference>
<dbReference type="GO" id="GO:0033353">
    <property type="term" value="P:S-adenosylmethionine cycle"/>
    <property type="evidence" value="ECO:0007669"/>
    <property type="project" value="TreeGrafter"/>
</dbReference>
<evidence type="ECO:0000313" key="12">
    <source>
        <dbReference type="EMBL" id="KAF4712455.1"/>
    </source>
</evidence>
<dbReference type="GO" id="GO:0004013">
    <property type="term" value="F:adenosylhomocysteinase activity"/>
    <property type="evidence" value="ECO:0007669"/>
    <property type="project" value="UniProtKB-EC"/>
</dbReference>
<protein>
    <recommendedName>
        <fullName evidence="6 9">Adenosylhomocysteinase</fullName>
        <ecNumber evidence="6 9">3.13.2.1</ecNumber>
    </recommendedName>
</protein>
<feature type="binding site" evidence="8">
    <location>
        <position position="300"/>
    </location>
    <ligand>
        <name>NAD(+)</name>
        <dbReference type="ChEBI" id="CHEBI:57540"/>
    </ligand>
</feature>
<feature type="binding site" evidence="7">
    <location>
        <position position="70"/>
    </location>
    <ligand>
        <name>substrate</name>
    </ligand>
</feature>
<comment type="pathway">
    <text evidence="1 9">Amino-acid biosynthesis; L-homocysteine biosynthesis; L-homocysteine from S-adenosyl-L-homocysteine: step 1/1.</text>
</comment>
<dbReference type="AlphaFoldDB" id="A0A7J6QVI0"/>